<organism evidence="1 2">
    <name type="scientific">Stylosanthes scabra</name>
    <dbReference type="NCBI Taxonomy" id="79078"/>
    <lineage>
        <taxon>Eukaryota</taxon>
        <taxon>Viridiplantae</taxon>
        <taxon>Streptophyta</taxon>
        <taxon>Embryophyta</taxon>
        <taxon>Tracheophyta</taxon>
        <taxon>Spermatophyta</taxon>
        <taxon>Magnoliopsida</taxon>
        <taxon>eudicotyledons</taxon>
        <taxon>Gunneridae</taxon>
        <taxon>Pentapetalae</taxon>
        <taxon>rosids</taxon>
        <taxon>fabids</taxon>
        <taxon>Fabales</taxon>
        <taxon>Fabaceae</taxon>
        <taxon>Papilionoideae</taxon>
        <taxon>50 kb inversion clade</taxon>
        <taxon>dalbergioids sensu lato</taxon>
        <taxon>Dalbergieae</taxon>
        <taxon>Pterocarpus clade</taxon>
        <taxon>Stylosanthes</taxon>
    </lineage>
</organism>
<accession>A0ABU6SNP1</accession>
<name>A0ABU6SNP1_9FABA</name>
<reference evidence="1 2" key="1">
    <citation type="journal article" date="2023" name="Plants (Basel)">
        <title>Bridging the Gap: Combining Genomics and Transcriptomics Approaches to Understand Stylosanthes scabra, an Orphan Legume from the Brazilian Caatinga.</title>
        <authorList>
            <person name="Ferreira-Neto J.R.C."/>
            <person name="da Silva M.D."/>
            <person name="Binneck E."/>
            <person name="de Melo N.F."/>
            <person name="da Silva R.H."/>
            <person name="de Melo A.L.T.M."/>
            <person name="Pandolfi V."/>
            <person name="Bustamante F.O."/>
            <person name="Brasileiro-Vidal A.C."/>
            <person name="Benko-Iseppon A.M."/>
        </authorList>
    </citation>
    <scope>NUCLEOTIDE SEQUENCE [LARGE SCALE GENOMIC DNA]</scope>
    <source>
        <tissue evidence="1">Leaves</tissue>
    </source>
</reference>
<protein>
    <submittedName>
        <fullName evidence="1">Uncharacterized protein</fullName>
    </submittedName>
</protein>
<sequence length="127" mass="14498">MCHRGATKFENTEYSTRVVLPRKQKQRLPLFIDAGLQWRIRTSASGAYTLAPISTLGVLPKYIGEYALALGCVRIWSRNGLLDFVCDLLIPLALFSHFCFELCPLKPETLERTHQGIVWNGKRFKTQ</sequence>
<dbReference type="Proteomes" id="UP001341840">
    <property type="component" value="Unassembled WGS sequence"/>
</dbReference>
<keyword evidence="2" id="KW-1185">Reference proteome</keyword>
<proteinExistence type="predicted"/>
<comment type="caution">
    <text evidence="1">The sequence shown here is derived from an EMBL/GenBank/DDBJ whole genome shotgun (WGS) entry which is preliminary data.</text>
</comment>
<evidence type="ECO:0000313" key="1">
    <source>
        <dbReference type="EMBL" id="MED6137593.1"/>
    </source>
</evidence>
<gene>
    <name evidence="1" type="ORF">PIB30_066371</name>
</gene>
<dbReference type="EMBL" id="JASCZI010061091">
    <property type="protein sequence ID" value="MED6137593.1"/>
    <property type="molecule type" value="Genomic_DNA"/>
</dbReference>
<evidence type="ECO:0000313" key="2">
    <source>
        <dbReference type="Proteomes" id="UP001341840"/>
    </source>
</evidence>